<accession>A0A2H0BL99</accession>
<keyword evidence="2" id="KW-0812">Transmembrane</keyword>
<dbReference type="Proteomes" id="UP000229334">
    <property type="component" value="Unassembled WGS sequence"/>
</dbReference>
<feature type="region of interest" description="Disordered" evidence="1">
    <location>
        <begin position="47"/>
        <end position="68"/>
    </location>
</feature>
<evidence type="ECO:0000313" key="3">
    <source>
        <dbReference type="EMBL" id="PIP58453.1"/>
    </source>
</evidence>
<feature type="compositionally biased region" description="Polar residues" evidence="1">
    <location>
        <begin position="53"/>
        <end position="68"/>
    </location>
</feature>
<dbReference type="EMBL" id="PCSX01000005">
    <property type="protein sequence ID" value="PIP58453.1"/>
    <property type="molecule type" value="Genomic_DNA"/>
</dbReference>
<reference evidence="3 4" key="1">
    <citation type="submission" date="2017-09" db="EMBL/GenBank/DDBJ databases">
        <title>Depth-based differentiation of microbial function through sediment-hosted aquifers and enrichment of novel symbionts in the deep terrestrial subsurface.</title>
        <authorList>
            <person name="Probst A.J."/>
            <person name="Ladd B."/>
            <person name="Jarett J.K."/>
            <person name="Geller-Mcgrath D.E."/>
            <person name="Sieber C.M."/>
            <person name="Emerson J.B."/>
            <person name="Anantharaman K."/>
            <person name="Thomas B.C."/>
            <person name="Malmstrom R."/>
            <person name="Stieglmeier M."/>
            <person name="Klingl A."/>
            <person name="Woyke T."/>
            <person name="Ryan C.M."/>
            <person name="Banfield J.F."/>
        </authorList>
    </citation>
    <scope>NUCLEOTIDE SEQUENCE [LARGE SCALE GENOMIC DNA]</scope>
    <source>
        <strain evidence="3">CG22_combo_CG10-13_8_21_14_all_37_9</strain>
    </source>
</reference>
<protein>
    <submittedName>
        <fullName evidence="3">Uncharacterized protein</fullName>
    </submittedName>
</protein>
<feature type="transmembrane region" description="Helical" evidence="2">
    <location>
        <begin position="16"/>
        <end position="36"/>
    </location>
</feature>
<keyword evidence="2" id="KW-0472">Membrane</keyword>
<evidence type="ECO:0000256" key="2">
    <source>
        <dbReference type="SAM" id="Phobius"/>
    </source>
</evidence>
<gene>
    <name evidence="3" type="ORF">COX02_00150</name>
</gene>
<dbReference type="AlphaFoldDB" id="A0A2H0BL99"/>
<comment type="caution">
    <text evidence="3">The sequence shown here is derived from an EMBL/GenBank/DDBJ whole genome shotgun (WGS) entry which is preliminary data.</text>
</comment>
<name>A0A2H0BL99_9BACT</name>
<proteinExistence type="predicted"/>
<sequence>MNENEVGKSVSNDQGVMVGVILVMAILIIGGVYMVFSRINTPNVDNIPEATTGLPNLDSTSNNPADLQTDASSLEFQSLDSDIQNIDQAIN</sequence>
<evidence type="ECO:0000313" key="4">
    <source>
        <dbReference type="Proteomes" id="UP000229334"/>
    </source>
</evidence>
<evidence type="ECO:0000256" key="1">
    <source>
        <dbReference type="SAM" id="MobiDB-lite"/>
    </source>
</evidence>
<keyword evidence="2" id="KW-1133">Transmembrane helix</keyword>
<organism evidence="3 4">
    <name type="scientific">Candidatus Vogelbacteria bacterium CG22_combo_CG10-13_8_21_14_all_37_9</name>
    <dbReference type="NCBI Taxonomy" id="1975046"/>
    <lineage>
        <taxon>Bacteria</taxon>
        <taxon>Candidatus Vogeliibacteriota</taxon>
    </lineage>
</organism>